<sequence>MPLVALSFLKSPRFCGQSGEICPFAPQVQQLQTLKLSLARVWARLKVLLVGVHLVDLASVRLVPWGEALVGPVLCPDLYDLAFDLDHHDLFYFFLFLGSLDSPIIVGKSLLSQQRGVHLIVPLSVFIFFWMDA</sequence>
<gene>
    <name evidence="1" type="ORF">Sradi_0475800</name>
</gene>
<dbReference type="AlphaFoldDB" id="A0AAW2W790"/>
<name>A0AAW2W790_SESRA</name>
<organism evidence="1">
    <name type="scientific">Sesamum radiatum</name>
    <name type="common">Black benniseed</name>
    <dbReference type="NCBI Taxonomy" id="300843"/>
    <lineage>
        <taxon>Eukaryota</taxon>
        <taxon>Viridiplantae</taxon>
        <taxon>Streptophyta</taxon>
        <taxon>Embryophyta</taxon>
        <taxon>Tracheophyta</taxon>
        <taxon>Spermatophyta</taxon>
        <taxon>Magnoliopsida</taxon>
        <taxon>eudicotyledons</taxon>
        <taxon>Gunneridae</taxon>
        <taxon>Pentapetalae</taxon>
        <taxon>asterids</taxon>
        <taxon>lamiids</taxon>
        <taxon>Lamiales</taxon>
        <taxon>Pedaliaceae</taxon>
        <taxon>Sesamum</taxon>
    </lineage>
</organism>
<comment type="caution">
    <text evidence="1">The sequence shown here is derived from an EMBL/GenBank/DDBJ whole genome shotgun (WGS) entry which is preliminary data.</text>
</comment>
<evidence type="ECO:0000313" key="1">
    <source>
        <dbReference type="EMBL" id="KAL0437679.1"/>
    </source>
</evidence>
<protein>
    <submittedName>
        <fullName evidence="1">Uncharacterized protein</fullName>
    </submittedName>
</protein>
<proteinExistence type="predicted"/>
<accession>A0AAW2W790</accession>
<reference evidence="1" key="2">
    <citation type="journal article" date="2024" name="Plant">
        <title>Genomic evolution and insights into agronomic trait innovations of Sesamum species.</title>
        <authorList>
            <person name="Miao H."/>
            <person name="Wang L."/>
            <person name="Qu L."/>
            <person name="Liu H."/>
            <person name="Sun Y."/>
            <person name="Le M."/>
            <person name="Wang Q."/>
            <person name="Wei S."/>
            <person name="Zheng Y."/>
            <person name="Lin W."/>
            <person name="Duan Y."/>
            <person name="Cao H."/>
            <person name="Xiong S."/>
            <person name="Wang X."/>
            <person name="Wei L."/>
            <person name="Li C."/>
            <person name="Ma Q."/>
            <person name="Ju M."/>
            <person name="Zhao R."/>
            <person name="Li G."/>
            <person name="Mu C."/>
            <person name="Tian Q."/>
            <person name="Mei H."/>
            <person name="Zhang T."/>
            <person name="Gao T."/>
            <person name="Zhang H."/>
        </authorList>
    </citation>
    <scope>NUCLEOTIDE SEQUENCE</scope>
    <source>
        <strain evidence="1">G02</strain>
    </source>
</reference>
<reference evidence="1" key="1">
    <citation type="submission" date="2020-06" db="EMBL/GenBank/DDBJ databases">
        <authorList>
            <person name="Li T."/>
            <person name="Hu X."/>
            <person name="Zhang T."/>
            <person name="Song X."/>
            <person name="Zhang H."/>
            <person name="Dai N."/>
            <person name="Sheng W."/>
            <person name="Hou X."/>
            <person name="Wei L."/>
        </authorList>
    </citation>
    <scope>NUCLEOTIDE SEQUENCE</scope>
    <source>
        <strain evidence="1">G02</strain>
        <tissue evidence="1">Leaf</tissue>
    </source>
</reference>
<dbReference type="EMBL" id="JACGWJ010000002">
    <property type="protein sequence ID" value="KAL0437679.1"/>
    <property type="molecule type" value="Genomic_DNA"/>
</dbReference>